<feature type="transmembrane region" description="Helical" evidence="1">
    <location>
        <begin position="197"/>
        <end position="216"/>
    </location>
</feature>
<accession>A0AAE3HCS5</accession>
<dbReference type="Proteomes" id="UP001205748">
    <property type="component" value="Unassembled WGS sequence"/>
</dbReference>
<keyword evidence="1" id="KW-1133">Transmembrane helix</keyword>
<keyword evidence="4" id="KW-1185">Reference proteome</keyword>
<feature type="domain" description="Malonate/sodium symporter MadM subunit N-terminal" evidence="2">
    <location>
        <begin position="7"/>
        <end position="252"/>
    </location>
</feature>
<feature type="transmembrane region" description="Helical" evidence="1">
    <location>
        <begin position="222"/>
        <end position="248"/>
    </location>
</feature>
<keyword evidence="1" id="KW-0812">Transmembrane</keyword>
<dbReference type="InterPro" id="IPR004691">
    <property type="entry name" value="Mal/Na_symporter_MadM"/>
</dbReference>
<dbReference type="Pfam" id="PF03818">
    <property type="entry name" value="MadM"/>
    <property type="match status" value="1"/>
</dbReference>
<name>A0AAE3HCS5_9FIRM</name>
<feature type="transmembrane region" description="Helical" evidence="1">
    <location>
        <begin position="12"/>
        <end position="31"/>
    </location>
</feature>
<dbReference type="AlphaFoldDB" id="A0AAE3HCS5"/>
<keyword evidence="1" id="KW-0472">Membrane</keyword>
<feature type="transmembrane region" description="Helical" evidence="1">
    <location>
        <begin position="163"/>
        <end position="185"/>
    </location>
</feature>
<evidence type="ECO:0000259" key="2">
    <source>
        <dbReference type="Pfam" id="PF03818"/>
    </source>
</evidence>
<evidence type="ECO:0000313" key="4">
    <source>
        <dbReference type="Proteomes" id="UP001205748"/>
    </source>
</evidence>
<dbReference type="GO" id="GO:0044668">
    <property type="term" value="F:sodium:malonate symporter activity"/>
    <property type="evidence" value="ECO:0007669"/>
    <property type="project" value="InterPro"/>
</dbReference>
<dbReference type="InterPro" id="IPR018402">
    <property type="entry name" value="Mal/Na_symporter_MadM_N"/>
</dbReference>
<dbReference type="EMBL" id="JANKAS010000001">
    <property type="protein sequence ID" value="MCR1897711.1"/>
    <property type="molecule type" value="Genomic_DNA"/>
</dbReference>
<dbReference type="NCBIfam" id="TIGR00808">
    <property type="entry name" value="malonate_madM"/>
    <property type="match status" value="1"/>
</dbReference>
<feature type="transmembrane region" description="Helical" evidence="1">
    <location>
        <begin position="137"/>
        <end position="157"/>
    </location>
</feature>
<comment type="caution">
    <text evidence="3">The sequence shown here is derived from an EMBL/GenBank/DDBJ whole genome shotgun (WGS) entry which is preliminary data.</text>
</comment>
<reference evidence="3" key="1">
    <citation type="submission" date="2022-07" db="EMBL/GenBank/DDBJ databases">
        <title>Enhanced cultured diversity of the mouse gut microbiota enables custom-made synthetic communities.</title>
        <authorList>
            <person name="Afrizal A."/>
        </authorList>
    </citation>
    <scope>NUCLEOTIDE SEQUENCE</scope>
    <source>
        <strain evidence="3">DSM 28593</strain>
    </source>
</reference>
<evidence type="ECO:0000256" key="1">
    <source>
        <dbReference type="SAM" id="Phobius"/>
    </source>
</evidence>
<sequence>MWKMISDLFIENGLVGALGIVALIILIAYSFSRIIGQKRMGSAIAIVFALVLAYIAGVYTKGGKGVADIPIFAGMGLLGGGMLRDYAIISTAYGVKIDNLKKAGLPGIVSLLVGVTFSFIVGSLIAYFFGYKNPVDIATIGAGAVTFIVGPVTGSALGASSDVVALSIAAGVVKSVLTMIITPLIAKIIKLETPTSAMVYGGLIGTTSGVAGGLAATDEKLVPYGAMVATFFTGLGSLICPSIGFMVVKAIFG</sequence>
<gene>
    <name evidence="3" type="primary">madM</name>
    <name evidence="3" type="ORF">NSA47_01745</name>
</gene>
<proteinExistence type="predicted"/>
<protein>
    <submittedName>
        <fullName evidence="3">Malonate transporter subunit MadM</fullName>
    </submittedName>
</protein>
<feature type="transmembrane region" description="Helical" evidence="1">
    <location>
        <begin position="43"/>
        <end position="60"/>
    </location>
</feature>
<dbReference type="RefSeq" id="WP_257529124.1">
    <property type="nucleotide sequence ID" value="NZ_JANKAS010000001.1"/>
</dbReference>
<feature type="transmembrane region" description="Helical" evidence="1">
    <location>
        <begin position="108"/>
        <end position="130"/>
    </location>
</feature>
<evidence type="ECO:0000313" key="3">
    <source>
        <dbReference type="EMBL" id="MCR1897711.1"/>
    </source>
</evidence>
<organism evidence="3 4">
    <name type="scientific">Irregularibacter muris</name>
    <dbReference type="NCBI Taxonomy" id="1796619"/>
    <lineage>
        <taxon>Bacteria</taxon>
        <taxon>Bacillati</taxon>
        <taxon>Bacillota</taxon>
        <taxon>Clostridia</taxon>
        <taxon>Eubacteriales</taxon>
        <taxon>Eubacteriaceae</taxon>
        <taxon>Irregularibacter</taxon>
    </lineage>
</organism>